<dbReference type="NCBIfam" id="NF005498">
    <property type="entry name" value="PRK07112.1"/>
    <property type="match status" value="1"/>
</dbReference>
<dbReference type="GO" id="GO:0003824">
    <property type="term" value="F:catalytic activity"/>
    <property type="evidence" value="ECO:0007669"/>
    <property type="project" value="UniProtKB-ARBA"/>
</dbReference>
<dbReference type="SUPFAM" id="SSF52096">
    <property type="entry name" value="ClpP/crotonase"/>
    <property type="match status" value="1"/>
</dbReference>
<dbReference type="PANTHER" id="PTHR42964:SF1">
    <property type="entry name" value="POLYKETIDE BIOSYNTHESIS ENOYL-COA HYDRATASE PKSH-RELATED"/>
    <property type="match status" value="1"/>
</dbReference>
<reference evidence="2" key="1">
    <citation type="submission" date="2018-02" db="EMBL/GenBank/DDBJ databases">
        <title>Cloning and heterologous expressiom of partial Apratoxin A gene cluster.</title>
        <authorList>
            <person name="Kallifidas D."/>
            <person name="Zhang Y."/>
            <person name="Ding Y."/>
            <person name="Luesch H."/>
        </authorList>
    </citation>
    <scope>NUCLEOTIDE SEQUENCE</scope>
</reference>
<dbReference type="BioCyc" id="MetaCyc:MONOMER-22012"/>
<dbReference type="Gene3D" id="3.90.226.10">
    <property type="entry name" value="2-enoyl-CoA Hydratase, Chain A, domain 1"/>
    <property type="match status" value="1"/>
</dbReference>
<organism evidence="2">
    <name type="scientific">Moorena bouillonii bAprat14</name>
    <dbReference type="NCBI Taxonomy" id="2530358"/>
    <lineage>
        <taxon>Bacteria</taxon>
        <taxon>Bacillati</taxon>
        <taxon>Cyanobacteriota</taxon>
        <taxon>Cyanophyceae</taxon>
        <taxon>Coleofasciculales</taxon>
        <taxon>Coleofasciculaceae</taxon>
        <taxon>Moorena</taxon>
    </lineage>
</organism>
<name>A0A6G5NVP3_9CYAN</name>
<sequence length="258" mass="28662">MGIAMSYQTLKISYQDVVQRIQIYRPESNNSINSQLTMELLSALQAAEAEEVVKVVILEGLPDVFCTGMDFEEVATAKQFDPKASANGYYNILKQMSQSSKVILSLVRGKVQAGGVGLVAASDLVIADETATFVLSELLFGLLPACVLPFLIRRVGFQKAYRLALTTQAISVSEADKWGLIDEYGSNINQLISKYIRRLKYLPSSGVKELKNYINQLWIIQAETQGLAVNEISSLIAEPTVQEKIKRFQKEGLFPWQT</sequence>
<dbReference type="CDD" id="cd06558">
    <property type="entry name" value="crotonase-like"/>
    <property type="match status" value="1"/>
</dbReference>
<dbReference type="PANTHER" id="PTHR42964">
    <property type="entry name" value="ENOYL-COA HYDRATASE"/>
    <property type="match status" value="1"/>
</dbReference>
<dbReference type="InterPro" id="IPR029045">
    <property type="entry name" value="ClpP/crotonase-like_dom_sf"/>
</dbReference>
<dbReference type="InterPro" id="IPR001753">
    <property type="entry name" value="Enoyl-CoA_hydra/iso"/>
</dbReference>
<gene>
    <name evidence="2" type="primary">aprF</name>
</gene>
<dbReference type="EMBL" id="MG890637">
    <property type="protein sequence ID" value="QBM78311.1"/>
    <property type="molecule type" value="Genomic_DNA"/>
</dbReference>
<dbReference type="Pfam" id="PF00378">
    <property type="entry name" value="ECH_1"/>
    <property type="match status" value="1"/>
</dbReference>
<evidence type="ECO:0000313" key="2">
    <source>
        <dbReference type="EMBL" id="QBM78311.1"/>
    </source>
</evidence>
<comment type="similarity">
    <text evidence="1">Belongs to the enoyl-CoA hydratase/isomerase family.</text>
</comment>
<protein>
    <submittedName>
        <fullName evidence="2">Enoyl-CoA hydratase</fullName>
    </submittedName>
</protein>
<dbReference type="AlphaFoldDB" id="A0A6G5NVP3"/>
<evidence type="ECO:0000256" key="1">
    <source>
        <dbReference type="ARBA" id="ARBA00005254"/>
    </source>
</evidence>
<accession>A0A6G5NVP3</accession>
<dbReference type="InterPro" id="IPR051683">
    <property type="entry name" value="Enoyl-CoA_Hydratase/Isomerase"/>
</dbReference>
<proteinExistence type="inferred from homology"/>